<evidence type="ECO:0000256" key="1">
    <source>
        <dbReference type="SAM" id="MobiDB-lite"/>
    </source>
</evidence>
<dbReference type="EMBL" id="CAJNIZ010004191">
    <property type="protein sequence ID" value="CAE7229885.1"/>
    <property type="molecule type" value="Genomic_DNA"/>
</dbReference>
<proteinExistence type="predicted"/>
<reference evidence="3" key="1">
    <citation type="submission" date="2021-02" db="EMBL/GenBank/DDBJ databases">
        <authorList>
            <person name="Dougan E. K."/>
            <person name="Rhodes N."/>
            <person name="Thang M."/>
            <person name="Chan C."/>
        </authorList>
    </citation>
    <scope>NUCLEOTIDE SEQUENCE</scope>
</reference>
<keyword evidence="2" id="KW-0812">Transmembrane</keyword>
<evidence type="ECO:0000313" key="3">
    <source>
        <dbReference type="EMBL" id="CAE7229885.1"/>
    </source>
</evidence>
<feature type="transmembrane region" description="Helical" evidence="2">
    <location>
        <begin position="178"/>
        <end position="200"/>
    </location>
</feature>
<evidence type="ECO:0000313" key="4">
    <source>
        <dbReference type="Proteomes" id="UP000649617"/>
    </source>
</evidence>
<feature type="region of interest" description="Disordered" evidence="1">
    <location>
        <begin position="69"/>
        <end position="96"/>
    </location>
</feature>
<dbReference type="AlphaFoldDB" id="A0A812KKN9"/>
<keyword evidence="2" id="KW-1133">Transmembrane helix</keyword>
<protein>
    <recommendedName>
        <fullName evidence="5">Transmembrane protein</fullName>
    </recommendedName>
</protein>
<dbReference type="Proteomes" id="UP000649617">
    <property type="component" value="Unassembled WGS sequence"/>
</dbReference>
<keyword evidence="4" id="KW-1185">Reference proteome</keyword>
<keyword evidence="2" id="KW-0472">Membrane</keyword>
<accession>A0A812KKN9</accession>
<feature type="region of interest" description="Disordered" evidence="1">
    <location>
        <begin position="1"/>
        <end position="33"/>
    </location>
</feature>
<evidence type="ECO:0008006" key="5">
    <source>
        <dbReference type="Google" id="ProtNLM"/>
    </source>
</evidence>
<comment type="caution">
    <text evidence="3">The sequence shown here is derived from an EMBL/GenBank/DDBJ whole genome shotgun (WGS) entry which is preliminary data.</text>
</comment>
<feature type="transmembrane region" description="Helical" evidence="2">
    <location>
        <begin position="220"/>
        <end position="241"/>
    </location>
</feature>
<organism evidence="3 4">
    <name type="scientific">Symbiodinium pilosum</name>
    <name type="common">Dinoflagellate</name>
    <dbReference type="NCBI Taxonomy" id="2952"/>
    <lineage>
        <taxon>Eukaryota</taxon>
        <taxon>Sar</taxon>
        <taxon>Alveolata</taxon>
        <taxon>Dinophyceae</taxon>
        <taxon>Suessiales</taxon>
        <taxon>Symbiodiniaceae</taxon>
        <taxon>Symbiodinium</taxon>
    </lineage>
</organism>
<dbReference type="OrthoDB" id="439739at2759"/>
<evidence type="ECO:0000256" key="2">
    <source>
        <dbReference type="SAM" id="Phobius"/>
    </source>
</evidence>
<sequence>MSKNAQRNERRKAAKKEQARADEAASAVASGPKATGSFEELIGLGKALFLGSCVAAYAPKLQDLLKENGKAAEPEKSNEESEKDSPETEPTASPEGSEAIFTSLGARLVWHNCLGLAEPQTGEEAMQQWKALSQLEMDFGPKKAKRGNPSSDRILANLCGNLPQYLHILLALAMLHAFLFRSYFACLPWLLAWQTASLLIPLETLEQVPQVPLSQCPVKFRVLATLGIHALFLFFFGLELVWRMNFLVKILVLGLIIFHAHSVKPAAA</sequence>
<name>A0A812KKN9_SYMPI</name>
<feature type="compositionally biased region" description="Basic and acidic residues" evidence="1">
    <location>
        <begin position="69"/>
        <end position="86"/>
    </location>
</feature>
<gene>
    <name evidence="3" type="ORF">SPIL2461_LOCUS3436</name>
</gene>